<dbReference type="OrthoDB" id="9811314at2"/>
<protein>
    <submittedName>
        <fullName evidence="3">Predicted Zn-dependent peptidase</fullName>
    </submittedName>
</protein>
<dbReference type="RefSeq" id="WP_110940617.1">
    <property type="nucleotide sequence ID" value="NZ_FQZV01000015.1"/>
</dbReference>
<dbReference type="Proteomes" id="UP000184536">
    <property type="component" value="Unassembled WGS sequence"/>
</dbReference>
<dbReference type="SUPFAM" id="SSF63411">
    <property type="entry name" value="LuxS/MPP-like metallohydrolase"/>
    <property type="match status" value="2"/>
</dbReference>
<reference evidence="4" key="1">
    <citation type="submission" date="2016-11" db="EMBL/GenBank/DDBJ databases">
        <authorList>
            <person name="Varghese N."/>
            <person name="Submissions S."/>
        </authorList>
    </citation>
    <scope>NUCLEOTIDE SEQUENCE [LARGE SCALE GENOMIC DNA]</scope>
    <source>
        <strain evidence="4">DSM 17957</strain>
    </source>
</reference>
<keyword evidence="4" id="KW-1185">Reference proteome</keyword>
<evidence type="ECO:0000313" key="4">
    <source>
        <dbReference type="Proteomes" id="UP000184536"/>
    </source>
</evidence>
<dbReference type="PANTHER" id="PTHR11851">
    <property type="entry name" value="METALLOPROTEASE"/>
    <property type="match status" value="1"/>
</dbReference>
<dbReference type="Gene3D" id="3.30.830.10">
    <property type="entry name" value="Metalloenzyme, LuxS/M16 peptidase-like"/>
    <property type="match status" value="2"/>
</dbReference>
<proteinExistence type="predicted"/>
<dbReference type="NCBIfam" id="NF047421">
    <property type="entry name" value="YfmH_fam"/>
    <property type="match status" value="1"/>
</dbReference>
<name>A0A1M6GWW6_9FIRM</name>
<dbReference type="PANTHER" id="PTHR11851:SF134">
    <property type="entry name" value="ZINC-DEPENDENT PROTEASE"/>
    <property type="match status" value="1"/>
</dbReference>
<dbReference type="Pfam" id="PF05193">
    <property type="entry name" value="Peptidase_M16_C"/>
    <property type="match status" value="1"/>
</dbReference>
<sequence>MITKNLKSTLLKEEIKIRELSNGFKIYYMPKEGYTKQYAIFATRYGSIDSKFRVGSDGEVFEVPDGIAHFLEHKLFEEEEGSIFDRFSHLGSNVNAYTNFTSTCYLFSSTDRFYENLELLVRFVQSPHFTEENVKKEKGIIEQEIRMYEDNPNWKVFFNALKALYHQHPVKIDIAGTVESINRITKEDLYKCYNTFYTPQNMILFVVGDLDEEKVFTTIEKNILWKSEVGQTDIVRYYPEEPGTIVQNRIEERLSVSIPLFNVAFKDTDIGYGGEQLLRKELITKILLEMIFGRSSELFKELYEEGLINDNFEGEYTGERGYGHSMIGGESKDPDQVYHRMMKHIEALGEKGLNKTDFERMKRKYIGEHLRSYNSVEFIATTFVAYHFRDINIFDYMDTIKSITFEDIQRRFKEHFQPARSILSVIHSK</sequence>
<dbReference type="AlphaFoldDB" id="A0A1M6GWW6"/>
<dbReference type="GO" id="GO:0046872">
    <property type="term" value="F:metal ion binding"/>
    <property type="evidence" value="ECO:0007669"/>
    <property type="project" value="InterPro"/>
</dbReference>
<dbReference type="InterPro" id="IPR007863">
    <property type="entry name" value="Peptidase_M16_C"/>
</dbReference>
<dbReference type="InterPro" id="IPR011765">
    <property type="entry name" value="Pept_M16_N"/>
</dbReference>
<dbReference type="InterPro" id="IPR011249">
    <property type="entry name" value="Metalloenz_LuxS/M16"/>
</dbReference>
<evidence type="ECO:0000259" key="1">
    <source>
        <dbReference type="Pfam" id="PF00675"/>
    </source>
</evidence>
<accession>A0A1M6GWW6</accession>
<feature type="domain" description="Peptidase M16 C-terminal" evidence="2">
    <location>
        <begin position="183"/>
        <end position="364"/>
    </location>
</feature>
<dbReference type="InterPro" id="IPR050361">
    <property type="entry name" value="MPP/UQCRC_Complex"/>
</dbReference>
<dbReference type="EMBL" id="FQZV01000015">
    <property type="protein sequence ID" value="SHJ14439.1"/>
    <property type="molecule type" value="Genomic_DNA"/>
</dbReference>
<dbReference type="Pfam" id="PF00675">
    <property type="entry name" value="Peptidase_M16"/>
    <property type="match status" value="1"/>
</dbReference>
<evidence type="ECO:0000259" key="2">
    <source>
        <dbReference type="Pfam" id="PF05193"/>
    </source>
</evidence>
<feature type="domain" description="Peptidase M16 N-terminal" evidence="1">
    <location>
        <begin position="62"/>
        <end position="177"/>
    </location>
</feature>
<dbReference type="STRING" id="1121919.SAMN02745975_01386"/>
<evidence type="ECO:0000313" key="3">
    <source>
        <dbReference type="EMBL" id="SHJ14439.1"/>
    </source>
</evidence>
<gene>
    <name evidence="3" type="ORF">SAMN02745975_01386</name>
</gene>
<organism evidence="3 4">
    <name type="scientific">Geosporobacter subterraneus DSM 17957</name>
    <dbReference type="NCBI Taxonomy" id="1121919"/>
    <lineage>
        <taxon>Bacteria</taxon>
        <taxon>Bacillati</taxon>
        <taxon>Bacillota</taxon>
        <taxon>Clostridia</taxon>
        <taxon>Peptostreptococcales</taxon>
        <taxon>Thermotaleaceae</taxon>
        <taxon>Geosporobacter</taxon>
    </lineage>
</organism>